<feature type="binding site" evidence="8">
    <location>
        <position position="66"/>
    </location>
    <ligand>
        <name>Zn(2+)</name>
        <dbReference type="ChEBI" id="CHEBI:29105"/>
        <label>1</label>
    </ligand>
</feature>
<name>A0A6B0SRU9_9EURY</name>
<keyword evidence="4 8" id="KW-0479">Metal-binding</keyword>
<dbReference type="InterPro" id="IPR023367">
    <property type="entry name" value="Peptidase_M42_dom2"/>
</dbReference>
<dbReference type="InterPro" id="IPR051464">
    <property type="entry name" value="Peptidase_M42_aminopept"/>
</dbReference>
<evidence type="ECO:0000256" key="8">
    <source>
        <dbReference type="PIRSR" id="PIRSR001123-2"/>
    </source>
</evidence>
<evidence type="ECO:0000256" key="9">
    <source>
        <dbReference type="SAM" id="MobiDB-lite"/>
    </source>
</evidence>
<keyword evidence="5 10" id="KW-0378">Hydrolase</keyword>
<dbReference type="OrthoDB" id="30642at2157"/>
<dbReference type="GO" id="GO:0004177">
    <property type="term" value="F:aminopeptidase activity"/>
    <property type="evidence" value="ECO:0007669"/>
    <property type="project" value="UniProtKB-UniRule"/>
</dbReference>
<feature type="region of interest" description="Disordered" evidence="9">
    <location>
        <begin position="106"/>
        <end position="126"/>
    </location>
</feature>
<comment type="cofactor">
    <cofactor evidence="8">
        <name>a divalent metal cation</name>
        <dbReference type="ChEBI" id="CHEBI:60240"/>
    </cofactor>
    <text evidence="8">Binds 2 divalent metal cations per subunit.</text>
</comment>
<dbReference type="PANTHER" id="PTHR32481">
    <property type="entry name" value="AMINOPEPTIDASE"/>
    <property type="match status" value="1"/>
</dbReference>
<evidence type="ECO:0000313" key="10">
    <source>
        <dbReference type="EMBL" id="MXR21742.1"/>
    </source>
</evidence>
<accession>A0A6B0SRU9</accession>
<feature type="binding site" evidence="8">
    <location>
        <position position="206"/>
    </location>
    <ligand>
        <name>Zn(2+)</name>
        <dbReference type="ChEBI" id="CHEBI:29105"/>
        <label>2</label>
    </ligand>
</feature>
<feature type="binding site" evidence="8">
    <location>
        <position position="317"/>
    </location>
    <ligand>
        <name>Zn(2+)</name>
        <dbReference type="ChEBI" id="CHEBI:29105"/>
        <label>2</label>
    </ligand>
</feature>
<dbReference type="Gene3D" id="2.40.30.40">
    <property type="entry name" value="Peptidase M42, domain 2"/>
    <property type="match status" value="1"/>
</dbReference>
<dbReference type="RefSeq" id="WP_159527185.1">
    <property type="nucleotide sequence ID" value="NZ_WUUU01000146.1"/>
</dbReference>
<organism evidence="10 11">
    <name type="scientific">Halobacterium bonnevillei</name>
    <dbReference type="NCBI Taxonomy" id="2692200"/>
    <lineage>
        <taxon>Archaea</taxon>
        <taxon>Methanobacteriati</taxon>
        <taxon>Methanobacteriota</taxon>
        <taxon>Stenosarchaea group</taxon>
        <taxon>Halobacteria</taxon>
        <taxon>Halobacteriales</taxon>
        <taxon>Halobacteriaceae</taxon>
        <taxon>Halobacterium</taxon>
    </lineage>
</organism>
<evidence type="ECO:0000256" key="3">
    <source>
        <dbReference type="ARBA" id="ARBA00022670"/>
    </source>
</evidence>
<dbReference type="Pfam" id="PF05343">
    <property type="entry name" value="Peptidase_M42"/>
    <property type="match status" value="1"/>
</dbReference>
<dbReference type="Proteomes" id="UP000471521">
    <property type="component" value="Unassembled WGS sequence"/>
</dbReference>
<dbReference type="InterPro" id="IPR008007">
    <property type="entry name" value="Peptidase_M42"/>
</dbReference>
<evidence type="ECO:0000256" key="6">
    <source>
        <dbReference type="PIRNR" id="PIRNR001123"/>
    </source>
</evidence>
<dbReference type="SUPFAM" id="SSF53187">
    <property type="entry name" value="Zn-dependent exopeptidases"/>
    <property type="match status" value="1"/>
</dbReference>
<evidence type="ECO:0000256" key="2">
    <source>
        <dbReference type="ARBA" id="ARBA00022438"/>
    </source>
</evidence>
<feature type="active site" description="Proton acceptor" evidence="7">
    <location>
        <position position="205"/>
    </location>
</feature>
<feature type="binding site" evidence="8">
    <location>
        <position position="176"/>
    </location>
    <ligand>
        <name>Zn(2+)</name>
        <dbReference type="ChEBI" id="CHEBI:29105"/>
        <label>2</label>
    </ligand>
</feature>
<dbReference type="PANTHER" id="PTHR32481:SF0">
    <property type="entry name" value="AMINOPEPTIDASE YPDE-RELATED"/>
    <property type="match status" value="1"/>
</dbReference>
<feature type="binding site" evidence="8">
    <location>
        <position position="176"/>
    </location>
    <ligand>
        <name>Zn(2+)</name>
        <dbReference type="ChEBI" id="CHEBI:29105"/>
        <label>1</label>
    </ligand>
</feature>
<dbReference type="EMBL" id="WUUU01000146">
    <property type="protein sequence ID" value="MXR21742.1"/>
    <property type="molecule type" value="Genomic_DNA"/>
</dbReference>
<comment type="similarity">
    <text evidence="1 6">Belongs to the peptidase M42 family.</text>
</comment>
<feature type="binding site" evidence="8">
    <location>
        <position position="228"/>
    </location>
    <ligand>
        <name>Zn(2+)</name>
        <dbReference type="ChEBI" id="CHEBI:29105"/>
        <label>1</label>
    </ligand>
</feature>
<evidence type="ECO:0000256" key="7">
    <source>
        <dbReference type="PIRSR" id="PIRSR001123-1"/>
    </source>
</evidence>
<dbReference type="GO" id="GO:0006508">
    <property type="term" value="P:proteolysis"/>
    <property type="evidence" value="ECO:0007669"/>
    <property type="project" value="UniProtKB-KW"/>
</dbReference>
<comment type="caution">
    <text evidence="10">The sequence shown here is derived from an EMBL/GenBank/DDBJ whole genome shotgun (WGS) entry which is preliminary data.</text>
</comment>
<sequence length="350" mass="37952">MAVEFDLLSELTETSGTPGQEERVRDVVRDRLPPDVDAVRTDAMGNLVATVEGATNPDFEVLVAAHMDEIGFVVRHVHDDGFVQVDTLGGWDPRILRAERATVHTEDGDLPGVIGSPPPHTDQNPYMRDRDEVRDVFIDLGLPSDDVDDRVDVGDRVTLRQPLERVGDLVSGKAIDNRVSVYALLRAVEETDPDVTVHFVATTQEEVGLRGADAIGFDLDPDLALNLDTTVANDIPQFVYEEDYVTELGEGVAVKFKDGVVIPNPKVIDHLLDVAADEEIDHQREVLTAGGTDTGPLQRTHGATPVGAISTPTRYLHTPTEAAHVDDIAGVVALASAFLSDLDGDEDYTL</sequence>
<gene>
    <name evidence="10" type="ORF">GRX66_14425</name>
</gene>
<protein>
    <submittedName>
        <fullName evidence="10">M20/M25/M40 family metallo-hydrolase</fullName>
    </submittedName>
</protein>
<reference evidence="10 11" key="1">
    <citation type="submission" date="2019-12" db="EMBL/GenBank/DDBJ databases">
        <title>Isolation and characterization of three novel carbon monoxide-oxidizing members of Halobacteria from salione crusts and soils.</title>
        <authorList>
            <person name="Myers M.R."/>
            <person name="King G.M."/>
        </authorList>
    </citation>
    <scope>NUCLEOTIDE SEQUENCE [LARGE SCALE GENOMIC DNA]</scope>
    <source>
        <strain evidence="10 11">PCN9</strain>
    </source>
</reference>
<keyword evidence="2" id="KW-0031">Aminopeptidase</keyword>
<evidence type="ECO:0000256" key="1">
    <source>
        <dbReference type="ARBA" id="ARBA00006272"/>
    </source>
</evidence>
<keyword evidence="11" id="KW-1185">Reference proteome</keyword>
<keyword evidence="3" id="KW-0645">Protease</keyword>
<evidence type="ECO:0000256" key="5">
    <source>
        <dbReference type="ARBA" id="ARBA00022801"/>
    </source>
</evidence>
<dbReference type="AlphaFoldDB" id="A0A6B0SRU9"/>
<proteinExistence type="inferred from homology"/>
<evidence type="ECO:0000313" key="11">
    <source>
        <dbReference type="Proteomes" id="UP000471521"/>
    </source>
</evidence>
<dbReference type="PIRSF" id="PIRSF001123">
    <property type="entry name" value="PepA_GA"/>
    <property type="match status" value="1"/>
</dbReference>
<feature type="region of interest" description="Disordered" evidence="9">
    <location>
        <begin position="1"/>
        <end position="24"/>
    </location>
</feature>
<dbReference type="SUPFAM" id="SSF101821">
    <property type="entry name" value="Aminopeptidase/glucanase lid domain"/>
    <property type="match status" value="1"/>
</dbReference>
<dbReference type="GO" id="GO:0046872">
    <property type="term" value="F:metal ion binding"/>
    <property type="evidence" value="ECO:0007669"/>
    <property type="project" value="UniProtKB-UniRule"/>
</dbReference>
<dbReference type="Gene3D" id="3.40.630.10">
    <property type="entry name" value="Zn peptidases"/>
    <property type="match status" value="1"/>
</dbReference>
<evidence type="ECO:0000256" key="4">
    <source>
        <dbReference type="ARBA" id="ARBA00022723"/>
    </source>
</evidence>